<keyword evidence="3" id="KW-1185">Reference proteome</keyword>
<protein>
    <submittedName>
        <fullName evidence="2">Protein kinase superfamily protein</fullName>
    </submittedName>
</protein>
<dbReference type="GO" id="GO:0016301">
    <property type="term" value="F:kinase activity"/>
    <property type="evidence" value="ECO:0007669"/>
    <property type="project" value="UniProtKB-KW"/>
</dbReference>
<name>A0A9N7NVF6_STRHE</name>
<dbReference type="PANTHER" id="PTHR45621">
    <property type="entry name" value="OS01G0588500 PROTEIN-RELATED"/>
    <property type="match status" value="1"/>
</dbReference>
<dbReference type="AlphaFoldDB" id="A0A9N7NVF6"/>
<gene>
    <name evidence="2" type="ORF">SHERM_03957</name>
</gene>
<reference evidence="2" key="1">
    <citation type="submission" date="2019-12" db="EMBL/GenBank/DDBJ databases">
        <authorList>
            <person name="Scholes J."/>
        </authorList>
    </citation>
    <scope>NUCLEOTIDE SEQUENCE</scope>
</reference>
<dbReference type="SUPFAM" id="SSF56112">
    <property type="entry name" value="Protein kinase-like (PK-like)"/>
    <property type="match status" value="1"/>
</dbReference>
<proteinExistence type="predicted"/>
<evidence type="ECO:0000256" key="1">
    <source>
        <dbReference type="SAM" id="MobiDB-lite"/>
    </source>
</evidence>
<dbReference type="InterPro" id="IPR050823">
    <property type="entry name" value="Plant_Ser_Thr_Prot_Kinase"/>
</dbReference>
<evidence type="ECO:0000313" key="3">
    <source>
        <dbReference type="Proteomes" id="UP001153555"/>
    </source>
</evidence>
<accession>A0A9N7NVF6</accession>
<dbReference type="OrthoDB" id="4062651at2759"/>
<organism evidence="2 3">
    <name type="scientific">Striga hermonthica</name>
    <name type="common">Purple witchweed</name>
    <name type="synonym">Buchnera hermonthica</name>
    <dbReference type="NCBI Taxonomy" id="68872"/>
    <lineage>
        <taxon>Eukaryota</taxon>
        <taxon>Viridiplantae</taxon>
        <taxon>Streptophyta</taxon>
        <taxon>Embryophyta</taxon>
        <taxon>Tracheophyta</taxon>
        <taxon>Spermatophyta</taxon>
        <taxon>Magnoliopsida</taxon>
        <taxon>eudicotyledons</taxon>
        <taxon>Gunneridae</taxon>
        <taxon>Pentapetalae</taxon>
        <taxon>asterids</taxon>
        <taxon>lamiids</taxon>
        <taxon>Lamiales</taxon>
        <taxon>Orobanchaceae</taxon>
        <taxon>Buchnereae</taxon>
        <taxon>Striga</taxon>
    </lineage>
</organism>
<keyword evidence="2" id="KW-0808">Transferase</keyword>
<feature type="region of interest" description="Disordered" evidence="1">
    <location>
        <begin position="1"/>
        <end position="37"/>
    </location>
</feature>
<comment type="caution">
    <text evidence="2">The sequence shown here is derived from an EMBL/GenBank/DDBJ whole genome shotgun (WGS) entry which is preliminary data.</text>
</comment>
<keyword evidence="2" id="KW-0418">Kinase</keyword>
<sequence length="151" mass="16564">MGACLSIEGEEDKSSSNKPDLNDESASHAKGNTGSSNSIMIIPRNIKDLRVCPGNGDIDIFTYEEMKLASRNFRLDQVLGDGDGGFGIVYKGVIEDNVRPGYKSTTVAIKELDPHGLQGDREWMVKKPHPSRLLSSQTEPPEQIKKPHPTD</sequence>
<feature type="compositionally biased region" description="Basic and acidic residues" evidence="1">
    <location>
        <begin position="142"/>
        <end position="151"/>
    </location>
</feature>
<dbReference type="Gene3D" id="3.30.200.20">
    <property type="entry name" value="Phosphorylase Kinase, domain 1"/>
    <property type="match status" value="1"/>
</dbReference>
<dbReference type="InterPro" id="IPR011009">
    <property type="entry name" value="Kinase-like_dom_sf"/>
</dbReference>
<feature type="region of interest" description="Disordered" evidence="1">
    <location>
        <begin position="127"/>
        <end position="151"/>
    </location>
</feature>
<evidence type="ECO:0000313" key="2">
    <source>
        <dbReference type="EMBL" id="CAA0836926.1"/>
    </source>
</evidence>
<dbReference type="EMBL" id="CACSLK010030184">
    <property type="protein sequence ID" value="CAA0836926.1"/>
    <property type="molecule type" value="Genomic_DNA"/>
</dbReference>
<dbReference type="Proteomes" id="UP001153555">
    <property type="component" value="Unassembled WGS sequence"/>
</dbReference>